<evidence type="ECO:0000256" key="3">
    <source>
        <dbReference type="ARBA" id="ARBA00023122"/>
    </source>
</evidence>
<comment type="similarity">
    <text evidence="1">Belongs to the UPF0053 family. Hemolysin C subfamily.</text>
</comment>
<dbReference type="InterPro" id="IPR046342">
    <property type="entry name" value="CBS_dom_sf"/>
</dbReference>
<dbReference type="Pfam" id="PF00571">
    <property type="entry name" value="CBS"/>
    <property type="match status" value="2"/>
</dbReference>
<evidence type="ECO:0000256" key="4">
    <source>
        <dbReference type="PROSITE-ProRule" id="PRU00703"/>
    </source>
</evidence>
<keyword evidence="3 4" id="KW-0129">CBS domain</keyword>
<feature type="domain" description="CBS" evidence="5">
    <location>
        <begin position="123"/>
        <end position="179"/>
    </location>
</feature>
<dbReference type="InterPro" id="IPR036318">
    <property type="entry name" value="FAD-bd_PCMH-like_sf"/>
</dbReference>
<dbReference type="Pfam" id="PF03471">
    <property type="entry name" value="CorC_HlyC"/>
    <property type="match status" value="1"/>
</dbReference>
<evidence type="ECO:0000256" key="1">
    <source>
        <dbReference type="ARBA" id="ARBA00006446"/>
    </source>
</evidence>
<dbReference type="AlphaFoldDB" id="A0A7L9RUJ6"/>
<dbReference type="Proteomes" id="UP000594001">
    <property type="component" value="Chromosome"/>
</dbReference>
<dbReference type="GO" id="GO:0005886">
    <property type="term" value="C:plasma membrane"/>
    <property type="evidence" value="ECO:0007669"/>
    <property type="project" value="TreeGrafter"/>
</dbReference>
<keyword evidence="7" id="KW-1185">Reference proteome</keyword>
<dbReference type="EMBL" id="CP054719">
    <property type="protein sequence ID" value="QOL20293.1"/>
    <property type="molecule type" value="Genomic_DNA"/>
</dbReference>
<dbReference type="SMART" id="SM01091">
    <property type="entry name" value="CorC_HlyC"/>
    <property type="match status" value="1"/>
</dbReference>
<evidence type="ECO:0000313" key="6">
    <source>
        <dbReference type="EMBL" id="QOL20293.1"/>
    </source>
</evidence>
<gene>
    <name evidence="6" type="primary">tlyC</name>
    <name evidence="6" type="ORF">CPBP_01082</name>
</gene>
<dbReference type="SUPFAM" id="SSF54631">
    <property type="entry name" value="CBS-domain pair"/>
    <property type="match status" value="1"/>
</dbReference>
<organism evidence="6 7">
    <name type="scientific">Candidatus Bodocaedibacter vickermanii</name>
    <dbReference type="NCBI Taxonomy" id="2741701"/>
    <lineage>
        <taxon>Bacteria</taxon>
        <taxon>Pseudomonadati</taxon>
        <taxon>Pseudomonadota</taxon>
        <taxon>Alphaproteobacteria</taxon>
        <taxon>Holosporales</taxon>
        <taxon>Candidatus Paracaedibacteraceae</taxon>
        <taxon>Candidatus Bodocaedibacter</taxon>
    </lineage>
</organism>
<reference evidence="6 7" key="1">
    <citation type="submission" date="2020-06" db="EMBL/GenBank/DDBJ databases">
        <title>The endosymbiont of the kinetoplastid Bodo saltans is a Paracaedibacter-like alpha-proteobacterium possessing a putative toxin-antitoxin system.</title>
        <authorList>
            <person name="Midha S."/>
            <person name="Rigden D.J."/>
            <person name="Siozios S."/>
            <person name="Hurst G.D.D."/>
            <person name="Jackson A.P."/>
        </authorList>
    </citation>
    <scope>NUCLEOTIDE SEQUENCE [LARGE SCALE GENOMIC DNA]</scope>
    <source>
        <strain evidence="6">Lake Konstanz</strain>
    </source>
</reference>
<sequence length="276" mass="30655">MNKSQSSDEPSILQRISNVFSKKESTPRLNGVKPLAADERREIASHMVEVSNLDASDVAVPRADIIAIEVTAPVAEITKVLSDYPHSYYPVYRTTLDNLIGFFAARDLIKSIESVDTFVLREHVREAMVVAPSTSVLDVLHKMRLRGQRIALIADEYGGVDGIITAEDIVEKVIGRLEENEREIADTVLQENEDGSVLVSARVTLEEFEDRYGALFTPTLKKDEDIDTLGGLIFFLAGHIPARNEIVKHPSGVEFQIVDCNVRFIKTLIVRNIPAA</sequence>
<proteinExistence type="inferred from homology"/>
<evidence type="ECO:0000259" key="5">
    <source>
        <dbReference type="PROSITE" id="PS51371"/>
    </source>
</evidence>
<dbReference type="GO" id="GO:0050660">
    <property type="term" value="F:flavin adenine dinucleotide binding"/>
    <property type="evidence" value="ECO:0007669"/>
    <property type="project" value="InterPro"/>
</dbReference>
<dbReference type="InterPro" id="IPR044751">
    <property type="entry name" value="Ion_transp-like_CBS"/>
</dbReference>
<protein>
    <submittedName>
        <fullName evidence="6">Hemolysin C</fullName>
    </submittedName>
</protein>
<dbReference type="RefSeq" id="WP_350331845.1">
    <property type="nucleotide sequence ID" value="NZ_CP054719.1"/>
</dbReference>
<dbReference type="Gene3D" id="3.30.465.10">
    <property type="match status" value="1"/>
</dbReference>
<dbReference type="KEGG" id="pbal:CPBP_01082"/>
<dbReference type="PANTHER" id="PTHR22777">
    <property type="entry name" value="HEMOLYSIN-RELATED"/>
    <property type="match status" value="1"/>
</dbReference>
<dbReference type="CDD" id="cd04590">
    <property type="entry name" value="CBS_pair_CorC_HlyC_assoc"/>
    <property type="match status" value="1"/>
</dbReference>
<evidence type="ECO:0000256" key="2">
    <source>
        <dbReference type="ARBA" id="ARBA00022737"/>
    </source>
</evidence>
<dbReference type="Gene3D" id="3.10.580.10">
    <property type="entry name" value="CBS-domain"/>
    <property type="match status" value="1"/>
</dbReference>
<evidence type="ECO:0000313" key="7">
    <source>
        <dbReference type="Proteomes" id="UP000594001"/>
    </source>
</evidence>
<dbReference type="InterPro" id="IPR005170">
    <property type="entry name" value="Transptr-assoc_dom"/>
</dbReference>
<dbReference type="InterPro" id="IPR016169">
    <property type="entry name" value="FAD-bd_PCMH_sub2"/>
</dbReference>
<dbReference type="PANTHER" id="PTHR22777:SF27">
    <property type="entry name" value="MAGNESIUM AND COBALT EFFLUX PROTEIN CORC"/>
    <property type="match status" value="1"/>
</dbReference>
<dbReference type="PROSITE" id="PS51371">
    <property type="entry name" value="CBS"/>
    <property type="match status" value="1"/>
</dbReference>
<accession>A0A7L9RUJ6</accession>
<dbReference type="SMART" id="SM00116">
    <property type="entry name" value="CBS"/>
    <property type="match status" value="2"/>
</dbReference>
<dbReference type="InterPro" id="IPR000644">
    <property type="entry name" value="CBS_dom"/>
</dbReference>
<keyword evidence="2" id="KW-0677">Repeat</keyword>
<dbReference type="SUPFAM" id="SSF56176">
    <property type="entry name" value="FAD-binding/transporter-associated domain-like"/>
    <property type="match status" value="1"/>
</dbReference>
<name>A0A7L9RUJ6_9PROT</name>